<feature type="signal peptide" evidence="1">
    <location>
        <begin position="1"/>
        <end position="20"/>
    </location>
</feature>
<dbReference type="CDD" id="cd12105">
    <property type="entry name" value="HmuY"/>
    <property type="match status" value="1"/>
</dbReference>
<accession>A0A0S3UN90</accession>
<reference evidence="2 3" key="1">
    <citation type="journal article" date="2016" name="DNA Res.">
        <title>The complete genome sequencing of Prevotella intermedia strain OMA14 and a subsequent fine-scale, intra-species genomic comparison reveal an unusual amplification of conjugative and mobile transposons and identify a novel Prevotella-lineage-specific repeat.</title>
        <authorList>
            <person name="Naito M."/>
            <person name="Ogura Y."/>
            <person name="Itoh T."/>
            <person name="Shoji M."/>
            <person name="Okamoto M."/>
            <person name="Hayashi T."/>
            <person name="Nakayama K."/>
        </authorList>
    </citation>
    <scope>NUCLEOTIDE SEQUENCE [LARGE SCALE GENOMIC DNA]</scope>
    <source>
        <strain evidence="2 3">OMA14</strain>
    </source>
</reference>
<dbReference type="AlphaFoldDB" id="A0A0S3UN90"/>
<name>A0A0S3UN90_PREIN</name>
<dbReference type="Pfam" id="PF14064">
    <property type="entry name" value="HmuY"/>
    <property type="match status" value="1"/>
</dbReference>
<protein>
    <recommendedName>
        <fullName evidence="4">Heme-binding protein HmuY</fullName>
    </recommendedName>
</protein>
<dbReference type="Proteomes" id="UP000217431">
    <property type="component" value="Chromosome II"/>
</dbReference>
<dbReference type="EMBL" id="AP014598">
    <property type="protein sequence ID" value="BAU18907.1"/>
    <property type="molecule type" value="Genomic_DNA"/>
</dbReference>
<keyword evidence="1" id="KW-0732">Signal</keyword>
<proteinExistence type="predicted"/>
<evidence type="ECO:0000313" key="2">
    <source>
        <dbReference type="EMBL" id="BAU18907.1"/>
    </source>
</evidence>
<dbReference type="InterPro" id="IPR025921">
    <property type="entry name" value="HmuY"/>
</dbReference>
<organism evidence="2 3">
    <name type="scientific">Prevotella intermedia</name>
    <dbReference type="NCBI Taxonomy" id="28131"/>
    <lineage>
        <taxon>Bacteria</taxon>
        <taxon>Pseudomonadati</taxon>
        <taxon>Bacteroidota</taxon>
        <taxon>Bacteroidia</taxon>
        <taxon>Bacteroidales</taxon>
        <taxon>Prevotellaceae</taxon>
        <taxon>Prevotella</taxon>
    </lineage>
</organism>
<evidence type="ECO:0000313" key="3">
    <source>
        <dbReference type="Proteomes" id="UP000217431"/>
    </source>
</evidence>
<sequence length="225" mass="25414">MKTKIFAVACLATLLFTSCSKDNNDDPNPKPETTQVKHFETLMPGYDSWIYIDLETGKFEQQAELGEREYRKYKSMMATEYEVIKKEPAKGTDADLPKKWDVAFHITDARINNGEVLMTEETDLNKINALPAGNYVADAPAEIIVDMSHMQNEATLAMVKTMLNSELGKWVKSTGMGKPKIVSDKVFAVKFKNGNAALIKFKDYLDKTGKKKALSFDYKFMKKAK</sequence>
<dbReference type="PROSITE" id="PS51257">
    <property type="entry name" value="PROKAR_LIPOPROTEIN"/>
    <property type="match status" value="1"/>
</dbReference>
<dbReference type="RefSeq" id="WP_096408876.1">
    <property type="nucleotide sequence ID" value="NZ_AP014598.1"/>
</dbReference>
<evidence type="ECO:0000256" key="1">
    <source>
        <dbReference type="SAM" id="SignalP"/>
    </source>
</evidence>
<feature type="chain" id="PRO_5006619993" description="Heme-binding protein HmuY" evidence="1">
    <location>
        <begin position="21"/>
        <end position="225"/>
    </location>
</feature>
<dbReference type="STRING" id="28131.BWX40_10235"/>
<gene>
    <name evidence="2" type="ORF">PIOMA14_II_0402</name>
</gene>
<evidence type="ECO:0008006" key="4">
    <source>
        <dbReference type="Google" id="ProtNLM"/>
    </source>
</evidence>